<dbReference type="STRING" id="4533.J3L523"/>
<dbReference type="Proteomes" id="UP000006038">
    <property type="component" value="Chromosome 1"/>
</dbReference>
<proteinExistence type="predicted"/>
<organism evidence="1">
    <name type="scientific">Oryza brachyantha</name>
    <name type="common">malo sina</name>
    <dbReference type="NCBI Taxonomy" id="4533"/>
    <lineage>
        <taxon>Eukaryota</taxon>
        <taxon>Viridiplantae</taxon>
        <taxon>Streptophyta</taxon>
        <taxon>Embryophyta</taxon>
        <taxon>Tracheophyta</taxon>
        <taxon>Spermatophyta</taxon>
        <taxon>Magnoliopsida</taxon>
        <taxon>Liliopsida</taxon>
        <taxon>Poales</taxon>
        <taxon>Poaceae</taxon>
        <taxon>BOP clade</taxon>
        <taxon>Oryzoideae</taxon>
        <taxon>Oryzeae</taxon>
        <taxon>Oryzinae</taxon>
        <taxon>Oryza</taxon>
    </lineage>
</organism>
<keyword evidence="2" id="KW-1185">Reference proteome</keyword>
<accession>J3L523</accession>
<protein>
    <submittedName>
        <fullName evidence="1">Uncharacterized protein</fullName>
    </submittedName>
</protein>
<reference evidence="1" key="1">
    <citation type="journal article" date="2013" name="Nat. Commun.">
        <title>Whole-genome sequencing of Oryza brachyantha reveals mechanisms underlying Oryza genome evolution.</title>
        <authorList>
            <person name="Chen J."/>
            <person name="Huang Q."/>
            <person name="Gao D."/>
            <person name="Wang J."/>
            <person name="Lang Y."/>
            <person name="Liu T."/>
            <person name="Li B."/>
            <person name="Bai Z."/>
            <person name="Luis Goicoechea J."/>
            <person name="Liang C."/>
            <person name="Chen C."/>
            <person name="Zhang W."/>
            <person name="Sun S."/>
            <person name="Liao Y."/>
            <person name="Zhang X."/>
            <person name="Yang L."/>
            <person name="Song C."/>
            <person name="Wang M."/>
            <person name="Shi J."/>
            <person name="Liu G."/>
            <person name="Liu J."/>
            <person name="Zhou H."/>
            <person name="Zhou W."/>
            <person name="Yu Q."/>
            <person name="An N."/>
            <person name="Chen Y."/>
            <person name="Cai Q."/>
            <person name="Wang B."/>
            <person name="Liu B."/>
            <person name="Min J."/>
            <person name="Huang Y."/>
            <person name="Wu H."/>
            <person name="Li Z."/>
            <person name="Zhang Y."/>
            <person name="Yin Y."/>
            <person name="Song W."/>
            <person name="Jiang J."/>
            <person name="Jackson S.A."/>
            <person name="Wing R.A."/>
            <person name="Wang J."/>
            <person name="Chen M."/>
        </authorList>
    </citation>
    <scope>NUCLEOTIDE SEQUENCE [LARGE SCALE GENOMIC DNA]</scope>
    <source>
        <strain evidence="1">cv. IRGC 101232</strain>
    </source>
</reference>
<reference evidence="1" key="2">
    <citation type="submission" date="2013-04" db="UniProtKB">
        <authorList>
            <consortium name="EnsemblPlants"/>
        </authorList>
    </citation>
    <scope>IDENTIFICATION</scope>
</reference>
<name>J3L523_ORYBR</name>
<dbReference type="AlphaFoldDB" id="J3L523"/>
<sequence>MTSIGSSESKKSPVDESRKRRLNDLDFIASTEQRDDPLSSVAADVEAHFQAHWSALDAVARQDPAQAVSAGDWRSPLEVFFRSSSPSLEVTRRRSSSRRSRASCSPCTTPEVLRRFDQAISAHFIS</sequence>
<dbReference type="EnsemblPlants" id="OB01G43290.1">
    <property type="protein sequence ID" value="OB01G43290.1"/>
    <property type="gene ID" value="OB01G43290"/>
</dbReference>
<evidence type="ECO:0000313" key="2">
    <source>
        <dbReference type="Proteomes" id="UP000006038"/>
    </source>
</evidence>
<evidence type="ECO:0000313" key="1">
    <source>
        <dbReference type="EnsemblPlants" id="OB01G43290.1"/>
    </source>
</evidence>
<dbReference type="Gramene" id="OB01G43290.1">
    <property type="protein sequence ID" value="OB01G43290.1"/>
    <property type="gene ID" value="OB01G43290"/>
</dbReference>
<dbReference type="HOGENOM" id="CLU_1985005_0_0_1"/>